<dbReference type="EC" id="5.3.2.-" evidence="3"/>
<dbReference type="GO" id="GO:0016853">
    <property type="term" value="F:isomerase activity"/>
    <property type="evidence" value="ECO:0007669"/>
    <property type="project" value="UniProtKB-KW"/>
</dbReference>
<dbReference type="SUPFAM" id="SSF55331">
    <property type="entry name" value="Tautomerase/MIF"/>
    <property type="match status" value="1"/>
</dbReference>
<dbReference type="InterPro" id="IPR014347">
    <property type="entry name" value="Tautomerase/MIF_sf"/>
</dbReference>
<dbReference type="PANTHER" id="PTHR35530">
    <property type="entry name" value="TAUTOMERASE-RELATED"/>
    <property type="match status" value="1"/>
</dbReference>
<dbReference type="Pfam" id="PF01361">
    <property type="entry name" value="Tautomerase"/>
    <property type="match status" value="1"/>
</dbReference>
<evidence type="ECO:0000313" key="6">
    <source>
        <dbReference type="Proteomes" id="UP001592528"/>
    </source>
</evidence>
<evidence type="ECO:0000256" key="2">
    <source>
        <dbReference type="ARBA" id="ARBA00023235"/>
    </source>
</evidence>
<dbReference type="Gene3D" id="3.30.429.10">
    <property type="entry name" value="Macrophage Migration Inhibitory Factor"/>
    <property type="match status" value="1"/>
</dbReference>
<dbReference type="EMBL" id="JBHEZZ010000009">
    <property type="protein sequence ID" value="MFC1403286.1"/>
    <property type="molecule type" value="Genomic_DNA"/>
</dbReference>
<evidence type="ECO:0000259" key="4">
    <source>
        <dbReference type="Pfam" id="PF01361"/>
    </source>
</evidence>
<dbReference type="InterPro" id="IPR018191">
    <property type="entry name" value="4-OT"/>
</dbReference>
<proteinExistence type="inferred from homology"/>
<accession>A0ABV6UPB9</accession>
<dbReference type="NCBIfam" id="NF002571">
    <property type="entry name" value="PRK02220.1"/>
    <property type="match status" value="1"/>
</dbReference>
<sequence>MPLIQVKQLTGRTDEQKRALVRELTDAYVRVMGNKPESVWVTIDELPAENWATGGTLLSDR</sequence>
<evidence type="ECO:0000256" key="3">
    <source>
        <dbReference type="RuleBase" id="RU362032"/>
    </source>
</evidence>
<name>A0ABV6UPB9_9ACTN</name>
<keyword evidence="2 3" id="KW-0413">Isomerase</keyword>
<dbReference type="PANTHER" id="PTHR35530:SF1">
    <property type="entry name" value="2-HYDROXYMUCONATE TAUTOMERASE"/>
    <property type="match status" value="1"/>
</dbReference>
<dbReference type="NCBIfam" id="TIGR00013">
    <property type="entry name" value="taut"/>
    <property type="match status" value="1"/>
</dbReference>
<dbReference type="RefSeq" id="WP_030254350.1">
    <property type="nucleotide sequence ID" value="NZ_JBHEZZ010000009.1"/>
</dbReference>
<feature type="domain" description="4-oxalocrotonate tautomerase-like" evidence="4">
    <location>
        <begin position="2"/>
        <end position="61"/>
    </location>
</feature>
<dbReference type="InterPro" id="IPR004370">
    <property type="entry name" value="4-OT-like_dom"/>
</dbReference>
<evidence type="ECO:0000313" key="5">
    <source>
        <dbReference type="EMBL" id="MFC1403286.1"/>
    </source>
</evidence>
<organism evidence="5 6">
    <name type="scientific">Streptacidiphilus cavernicola</name>
    <dbReference type="NCBI Taxonomy" id="3342716"/>
    <lineage>
        <taxon>Bacteria</taxon>
        <taxon>Bacillati</taxon>
        <taxon>Actinomycetota</taxon>
        <taxon>Actinomycetes</taxon>
        <taxon>Kitasatosporales</taxon>
        <taxon>Streptomycetaceae</taxon>
        <taxon>Streptacidiphilus</taxon>
    </lineage>
</organism>
<reference evidence="5 6" key="1">
    <citation type="submission" date="2024-09" db="EMBL/GenBank/DDBJ databases">
        <authorList>
            <person name="Lee S.D."/>
        </authorList>
    </citation>
    <scope>NUCLEOTIDE SEQUENCE [LARGE SCALE GENOMIC DNA]</scope>
    <source>
        <strain evidence="5 6">N1-5</strain>
    </source>
</reference>
<protein>
    <recommendedName>
        <fullName evidence="3">Tautomerase</fullName>
        <ecNumber evidence="3">5.3.2.-</ecNumber>
    </recommendedName>
</protein>
<gene>
    <name evidence="5" type="ORF">ACEZDJ_18515</name>
</gene>
<evidence type="ECO:0000256" key="1">
    <source>
        <dbReference type="ARBA" id="ARBA00006723"/>
    </source>
</evidence>
<comment type="caution">
    <text evidence="5">The sequence shown here is derived from an EMBL/GenBank/DDBJ whole genome shotgun (WGS) entry which is preliminary data.</text>
</comment>
<comment type="similarity">
    <text evidence="1 3">Belongs to the 4-oxalocrotonate tautomerase family.</text>
</comment>
<keyword evidence="6" id="KW-1185">Reference proteome</keyword>
<dbReference type="Proteomes" id="UP001592528">
    <property type="component" value="Unassembled WGS sequence"/>
</dbReference>